<dbReference type="PROSITE" id="PS00028">
    <property type="entry name" value="ZINC_FINGER_C2H2_1"/>
    <property type="match status" value="8"/>
</dbReference>
<evidence type="ECO:0000256" key="11">
    <source>
        <dbReference type="ARBA" id="ARBA00023242"/>
    </source>
</evidence>
<feature type="region of interest" description="Disordered" evidence="14">
    <location>
        <begin position="261"/>
        <end position="346"/>
    </location>
</feature>
<evidence type="ECO:0000256" key="9">
    <source>
        <dbReference type="ARBA" id="ARBA00023125"/>
    </source>
</evidence>
<feature type="domain" description="C2H2-type" evidence="15">
    <location>
        <begin position="134"/>
        <end position="160"/>
    </location>
</feature>
<feature type="domain" description="C2H2-type" evidence="15">
    <location>
        <begin position="187"/>
        <end position="214"/>
    </location>
</feature>
<dbReference type="InterPro" id="IPR036236">
    <property type="entry name" value="Znf_C2H2_sf"/>
</dbReference>
<dbReference type="GO" id="GO:0042254">
    <property type="term" value="P:ribosome biogenesis"/>
    <property type="evidence" value="ECO:0007669"/>
    <property type="project" value="UniProtKB-KW"/>
</dbReference>
<evidence type="ECO:0000256" key="1">
    <source>
        <dbReference type="ARBA" id="ARBA00004123"/>
    </source>
</evidence>
<dbReference type="Pfam" id="PF22110">
    <property type="entry name" value="TFIIIA_zf-C2H2"/>
    <property type="match status" value="1"/>
</dbReference>
<dbReference type="InterPro" id="IPR054599">
    <property type="entry name" value="TFIIIA_Zfn-C2H2"/>
</dbReference>
<dbReference type="PROSITE" id="PS50157">
    <property type="entry name" value="ZINC_FINGER_C2H2_2"/>
    <property type="match status" value="8"/>
</dbReference>
<feature type="compositionally biased region" description="Polar residues" evidence="14">
    <location>
        <begin position="302"/>
        <end position="330"/>
    </location>
</feature>
<evidence type="ECO:0000256" key="3">
    <source>
        <dbReference type="ARBA" id="ARBA00022723"/>
    </source>
</evidence>
<keyword evidence="3" id="KW-0479">Metal-binding</keyword>
<dbReference type="GO" id="GO:0005634">
    <property type="term" value="C:nucleus"/>
    <property type="evidence" value="ECO:0007669"/>
    <property type="project" value="UniProtKB-SubCell"/>
</dbReference>
<feature type="domain" description="C2H2-type" evidence="15">
    <location>
        <begin position="216"/>
        <end position="246"/>
    </location>
</feature>
<dbReference type="SMART" id="SM00355">
    <property type="entry name" value="ZnF_C2H2"/>
    <property type="match status" value="9"/>
</dbReference>
<dbReference type="FunFam" id="3.30.160.60:FF:001102">
    <property type="entry name" value="Transcription factor IIIA"/>
    <property type="match status" value="1"/>
</dbReference>
<dbReference type="FunFam" id="3.30.160.60:FF:000032">
    <property type="entry name" value="Krueppel-like factor 4"/>
    <property type="match status" value="1"/>
</dbReference>
<keyword evidence="17" id="KW-1185">Reference proteome</keyword>
<keyword evidence="10" id="KW-0804">Transcription</keyword>
<keyword evidence="5 13" id="KW-0863">Zinc-finger</keyword>
<dbReference type="Proteomes" id="UP001274896">
    <property type="component" value="Unassembled WGS sequence"/>
</dbReference>
<protein>
    <recommendedName>
        <fullName evidence="12">Transcription factor IIIA</fullName>
    </recommendedName>
</protein>
<evidence type="ECO:0000256" key="13">
    <source>
        <dbReference type="PROSITE-ProRule" id="PRU00042"/>
    </source>
</evidence>
<dbReference type="EMBL" id="JAUCMX010000027">
    <property type="protein sequence ID" value="KAK3509422.1"/>
    <property type="molecule type" value="Genomic_DNA"/>
</dbReference>
<evidence type="ECO:0000256" key="2">
    <source>
        <dbReference type="ARBA" id="ARBA00022517"/>
    </source>
</evidence>
<proteinExistence type="predicted"/>
<evidence type="ECO:0000313" key="16">
    <source>
        <dbReference type="EMBL" id="KAK3509422.1"/>
    </source>
</evidence>
<sequence length="393" mass="45208">MRNINKTPFGMFICSFPDCQKSYDKEWKLDAHLCKHTGVRPFGCEYAGCSKSFCTKSHLARHELTHTGEKPFSCSEDGCTQRFTTNFNLRKHISRKHKQEAKLYTCLFEGCGKSFKKNNLLKSHESAHTHQLPYQCTYEGCDRRFLNPSKRKRHEKVHKGYTCPDCSFLAKNWTELTKHRKEHKVRVQCDECKKTFRDRWFLKQHQRVHSESRLVFLCPRDGCPRAYTTAFNLQSHILSFHQQERAFSCTQPGCSKTFSMKQSLQRHSVVHDPERKKQKKPRPTRSLASRLSGYKVTKKPRSQTSDLSESPNAVTGQSETSKSDHNQTAISPGPVKDDQSEPGTSESSVVLILEPLLFDSPTDGQSEIREFHNAVETSQSEFSQSFDIVMTGQ</sequence>
<dbReference type="GO" id="GO:0003677">
    <property type="term" value="F:DNA binding"/>
    <property type="evidence" value="ECO:0007669"/>
    <property type="project" value="UniProtKB-KW"/>
</dbReference>
<keyword evidence="4" id="KW-0677">Repeat</keyword>
<comment type="caution">
    <text evidence="16">The sequence shown here is derived from an EMBL/GenBank/DDBJ whole genome shotgun (WGS) entry which is preliminary data.</text>
</comment>
<accession>A0AAE0PWL7</accession>
<keyword evidence="8" id="KW-0805">Transcription regulation</keyword>
<evidence type="ECO:0000313" key="17">
    <source>
        <dbReference type="Proteomes" id="UP001274896"/>
    </source>
</evidence>
<keyword evidence="2" id="KW-0690">Ribosome biogenesis</keyword>
<evidence type="ECO:0000256" key="7">
    <source>
        <dbReference type="ARBA" id="ARBA00022884"/>
    </source>
</evidence>
<keyword evidence="6" id="KW-0862">Zinc</keyword>
<evidence type="ECO:0000256" key="5">
    <source>
        <dbReference type="ARBA" id="ARBA00022771"/>
    </source>
</evidence>
<dbReference type="PANTHER" id="PTHR46179:SF1">
    <property type="entry name" value="TRANSCRIPTION FACTOR IIIA"/>
    <property type="match status" value="1"/>
</dbReference>
<dbReference type="PANTHER" id="PTHR46179">
    <property type="entry name" value="ZINC FINGER PROTEIN"/>
    <property type="match status" value="1"/>
</dbReference>
<evidence type="ECO:0000259" key="15">
    <source>
        <dbReference type="PROSITE" id="PS50157"/>
    </source>
</evidence>
<feature type="domain" description="C2H2-type" evidence="15">
    <location>
        <begin position="72"/>
        <end position="102"/>
    </location>
</feature>
<dbReference type="AlphaFoldDB" id="A0AAE0PWL7"/>
<keyword evidence="11" id="KW-0539">Nucleus</keyword>
<keyword evidence="7" id="KW-0694">RNA-binding</keyword>
<dbReference type="SUPFAM" id="SSF57667">
    <property type="entry name" value="beta-beta-alpha zinc fingers"/>
    <property type="match status" value="5"/>
</dbReference>
<comment type="subcellular location">
    <subcellularLocation>
        <location evidence="1">Nucleus</location>
    </subcellularLocation>
</comment>
<dbReference type="InterPro" id="IPR051061">
    <property type="entry name" value="Zinc_finger_trans_reg"/>
</dbReference>
<dbReference type="Gene3D" id="3.30.160.60">
    <property type="entry name" value="Classic Zinc Finger"/>
    <property type="match status" value="8"/>
</dbReference>
<feature type="domain" description="C2H2-type" evidence="15">
    <location>
        <begin position="12"/>
        <end position="41"/>
    </location>
</feature>
<feature type="domain" description="C2H2-type" evidence="15">
    <location>
        <begin position="42"/>
        <end position="71"/>
    </location>
</feature>
<evidence type="ECO:0000256" key="8">
    <source>
        <dbReference type="ARBA" id="ARBA00023015"/>
    </source>
</evidence>
<gene>
    <name evidence="16" type="ORF">QTP70_034182</name>
</gene>
<dbReference type="GO" id="GO:0008270">
    <property type="term" value="F:zinc ion binding"/>
    <property type="evidence" value="ECO:0007669"/>
    <property type="project" value="UniProtKB-KW"/>
</dbReference>
<feature type="domain" description="C2H2-type" evidence="15">
    <location>
        <begin position="104"/>
        <end position="133"/>
    </location>
</feature>
<reference evidence="16" key="1">
    <citation type="submission" date="2023-06" db="EMBL/GenBank/DDBJ databases">
        <title>Male Hemibagrus guttatus genome.</title>
        <authorList>
            <person name="Bian C."/>
        </authorList>
    </citation>
    <scope>NUCLEOTIDE SEQUENCE</scope>
    <source>
        <strain evidence="16">Male_cb2023</strain>
        <tissue evidence="16">Muscle</tissue>
    </source>
</reference>
<organism evidence="16 17">
    <name type="scientific">Hemibagrus guttatus</name>
    <dbReference type="NCBI Taxonomy" id="175788"/>
    <lineage>
        <taxon>Eukaryota</taxon>
        <taxon>Metazoa</taxon>
        <taxon>Chordata</taxon>
        <taxon>Craniata</taxon>
        <taxon>Vertebrata</taxon>
        <taxon>Euteleostomi</taxon>
        <taxon>Actinopterygii</taxon>
        <taxon>Neopterygii</taxon>
        <taxon>Teleostei</taxon>
        <taxon>Ostariophysi</taxon>
        <taxon>Siluriformes</taxon>
        <taxon>Bagridae</taxon>
        <taxon>Hemibagrus</taxon>
    </lineage>
</organism>
<keyword evidence="9" id="KW-0238">DNA-binding</keyword>
<evidence type="ECO:0000256" key="10">
    <source>
        <dbReference type="ARBA" id="ARBA00023163"/>
    </source>
</evidence>
<dbReference type="GO" id="GO:0003723">
    <property type="term" value="F:RNA binding"/>
    <property type="evidence" value="ECO:0007669"/>
    <property type="project" value="UniProtKB-KW"/>
</dbReference>
<evidence type="ECO:0000256" key="4">
    <source>
        <dbReference type="ARBA" id="ARBA00022737"/>
    </source>
</evidence>
<name>A0AAE0PWL7_9TELE</name>
<dbReference type="InterPro" id="IPR013087">
    <property type="entry name" value="Znf_C2H2_type"/>
</dbReference>
<evidence type="ECO:0000256" key="14">
    <source>
        <dbReference type="SAM" id="MobiDB-lite"/>
    </source>
</evidence>
<evidence type="ECO:0000256" key="12">
    <source>
        <dbReference type="ARBA" id="ARBA00040434"/>
    </source>
</evidence>
<evidence type="ECO:0000256" key="6">
    <source>
        <dbReference type="ARBA" id="ARBA00022833"/>
    </source>
</evidence>
<feature type="domain" description="C2H2-type" evidence="15">
    <location>
        <begin position="247"/>
        <end position="276"/>
    </location>
</feature>
<dbReference type="Pfam" id="PF00096">
    <property type="entry name" value="zf-C2H2"/>
    <property type="match status" value="5"/>
</dbReference>